<dbReference type="KEGG" id="oai:OLEAN_C13630"/>
<accession>R4YT77</accession>
<keyword evidence="2" id="KW-1185">Reference proteome</keyword>
<gene>
    <name evidence="1" type="ORF">OLEAN_C13630</name>
</gene>
<protein>
    <submittedName>
        <fullName evidence="1">Uncharacterized protein</fullName>
    </submittedName>
</protein>
<reference evidence="1 2" key="1">
    <citation type="journal article" date="2013" name="Nat. Commun.">
        <title>Genome sequence and functional genomic analysis of the oil-degrading bacterium Oleispira antarctica.</title>
        <authorList>
            <person name="Kube M."/>
            <person name="Chernikova T.N."/>
            <person name="Al-Ramahi Y."/>
            <person name="Beloqui A."/>
            <person name="Lopez-Cortez N."/>
            <person name="Guazzaroni M.E."/>
            <person name="Heipieper H.J."/>
            <person name="Klages S."/>
            <person name="Kotsyurbenko O.R."/>
            <person name="Langer I."/>
            <person name="Nechitaylo T.Y."/>
            <person name="Lunsdorf H."/>
            <person name="Fernandez M."/>
            <person name="Juarez S."/>
            <person name="Ciordia S."/>
            <person name="Singer A."/>
            <person name="Kagan O."/>
            <person name="Egorova O."/>
            <person name="Petit P.A."/>
            <person name="Stogios P."/>
            <person name="Kim Y."/>
            <person name="Tchigvintsev A."/>
            <person name="Flick R."/>
            <person name="Denaro R."/>
            <person name="Genovese M."/>
            <person name="Albar J.P."/>
            <person name="Reva O.N."/>
            <person name="Martinez-Gomariz M."/>
            <person name="Tran H."/>
            <person name="Ferrer M."/>
            <person name="Savchenko A."/>
            <person name="Yakunin A.F."/>
            <person name="Yakimov M.M."/>
            <person name="Golyshina O.V."/>
            <person name="Reinhardt R."/>
            <person name="Golyshin P.N."/>
        </authorList>
    </citation>
    <scope>NUCLEOTIDE SEQUENCE [LARGE SCALE GENOMIC DNA]</scope>
</reference>
<dbReference type="AlphaFoldDB" id="R4YT77"/>
<name>R4YT77_OLEAN</name>
<sequence length="193" mass="21299">MSTDNVIAPDYLKDATSLMSEDGSMATSNVWYHGTASSLVKGIKNKGLHGGGDTAWIKRTQGTLQTIGNRTFETQDPVFLTQSKELAYFWAQQRTHSRNVYFQKDETPVVVKVTLNDDDNAKVNPDAGGAALIMEPNNAYVTYIKAIFAANGQDLDDFDPTKADRMIYLNRLGLAYTNDYIPGKFIEVVASDS</sequence>
<organism evidence="1 2">
    <name type="scientific">Oleispira antarctica RB-8</name>
    <dbReference type="NCBI Taxonomy" id="698738"/>
    <lineage>
        <taxon>Bacteria</taxon>
        <taxon>Pseudomonadati</taxon>
        <taxon>Pseudomonadota</taxon>
        <taxon>Gammaproteobacteria</taxon>
        <taxon>Oceanospirillales</taxon>
        <taxon>Oceanospirillaceae</taxon>
        <taxon>Oleispira</taxon>
    </lineage>
</organism>
<proteinExistence type="predicted"/>
<dbReference type="Proteomes" id="UP000032749">
    <property type="component" value="Chromosome"/>
</dbReference>
<dbReference type="STRING" id="698738.OLEAN_C13630"/>
<evidence type="ECO:0000313" key="2">
    <source>
        <dbReference type="Proteomes" id="UP000032749"/>
    </source>
</evidence>
<dbReference type="EMBL" id="FO203512">
    <property type="protein sequence ID" value="CCK75539.1"/>
    <property type="molecule type" value="Genomic_DNA"/>
</dbReference>
<dbReference type="OrthoDB" id="5731852at2"/>
<evidence type="ECO:0000313" key="1">
    <source>
        <dbReference type="EMBL" id="CCK75539.1"/>
    </source>
</evidence>
<dbReference type="HOGENOM" id="CLU_1445730_0_0_6"/>